<proteinExistence type="predicted"/>
<dbReference type="VEuPathDB" id="FungiDB:PABG_07167"/>
<gene>
    <name evidence="1" type="ORF">ACO22_03602</name>
</gene>
<protein>
    <submittedName>
        <fullName evidence="1">Uncharacterized protein</fullName>
    </submittedName>
</protein>
<dbReference type="EMBL" id="LZYO01000126">
    <property type="protein sequence ID" value="ODH30327.1"/>
    <property type="molecule type" value="Genomic_DNA"/>
</dbReference>
<dbReference type="Proteomes" id="UP000242814">
    <property type="component" value="Unassembled WGS sequence"/>
</dbReference>
<comment type="caution">
    <text evidence="1">The sequence shown here is derived from an EMBL/GenBank/DDBJ whole genome shotgun (WGS) entry which is preliminary data.</text>
</comment>
<organism evidence="1 2">
    <name type="scientific">Paracoccidioides brasiliensis</name>
    <dbReference type="NCBI Taxonomy" id="121759"/>
    <lineage>
        <taxon>Eukaryota</taxon>
        <taxon>Fungi</taxon>
        <taxon>Dikarya</taxon>
        <taxon>Ascomycota</taxon>
        <taxon>Pezizomycotina</taxon>
        <taxon>Eurotiomycetes</taxon>
        <taxon>Eurotiomycetidae</taxon>
        <taxon>Onygenales</taxon>
        <taxon>Ajellomycetaceae</taxon>
        <taxon>Paracoccidioides</taxon>
    </lineage>
</organism>
<evidence type="ECO:0000313" key="1">
    <source>
        <dbReference type="EMBL" id="ODH30327.1"/>
    </source>
</evidence>
<reference evidence="1 2" key="1">
    <citation type="submission" date="2016-06" db="EMBL/GenBank/DDBJ databases">
        <authorList>
            <person name="Kjaerup R.B."/>
            <person name="Dalgaard T.S."/>
            <person name="Juul-Madsen H.R."/>
        </authorList>
    </citation>
    <scope>NUCLEOTIDE SEQUENCE [LARGE SCALE GENOMIC DNA]</scope>
    <source>
        <strain evidence="1 2">Pb300</strain>
    </source>
</reference>
<accession>A0A1D2JFG2</accession>
<sequence>MIFIVDVAMDIVKETSVLEEINGTCIKPLKACKGWKHRMFVPSSCFMHDDTEDYEMLPELISVWKKEKSEQDKEIMNIEKIEIVSLLTPRRPPLLSLEDSDEVDQIQ</sequence>
<dbReference type="VEuPathDB" id="FungiDB:PADG_05132"/>
<dbReference type="AlphaFoldDB" id="A0A1D2JFG2"/>
<evidence type="ECO:0000313" key="2">
    <source>
        <dbReference type="Proteomes" id="UP000242814"/>
    </source>
</evidence>
<name>A0A1D2JFG2_PARBR</name>